<sequence length="220" mass="25106">MKNIPAKLLLFINLISFQAAAQVAFNEQNSLLIIEVESVEGVGDWFRDSVNIEGGTIHYLYSTTEHFKDPGNKTLKYPIEINNPGQYKIIWHSKVGLGTSSTDNNDTWLRVPEAAGFFGKNEEHIVRPHGKCQDDCPEGAGKEGWFKIYSNGTTDWTWRTKTSDNDPHEIYVCFEKKGIYSIEVSARSANHFLDRIVLYDPEKHTEKKVTNLSLPENERR</sequence>
<dbReference type="EMBL" id="CP012040">
    <property type="protein sequence ID" value="AKP52265.1"/>
    <property type="molecule type" value="Genomic_DNA"/>
</dbReference>
<name>A0A0H4PGT9_9BACT</name>
<dbReference type="RefSeq" id="WP_048642503.1">
    <property type="nucleotide sequence ID" value="NZ_CP012040.1"/>
</dbReference>
<evidence type="ECO:0000256" key="1">
    <source>
        <dbReference type="SAM" id="SignalP"/>
    </source>
</evidence>
<evidence type="ECO:0000313" key="3">
    <source>
        <dbReference type="Proteomes" id="UP000036520"/>
    </source>
</evidence>
<gene>
    <name evidence="2" type="ORF">CA2015_2858</name>
</gene>
<reference evidence="2 3" key="1">
    <citation type="submission" date="2015-07" db="EMBL/GenBank/DDBJ databases">
        <authorList>
            <person name="Kim K.M."/>
        </authorList>
    </citation>
    <scope>NUCLEOTIDE SEQUENCE [LARGE SCALE GENOMIC DNA]</scope>
    <source>
        <strain evidence="2 3">KCTC 12363</strain>
    </source>
</reference>
<keyword evidence="3" id="KW-1185">Reference proteome</keyword>
<protein>
    <submittedName>
        <fullName evidence="2">Chitinase</fullName>
    </submittedName>
</protein>
<feature type="chain" id="PRO_5005208707" evidence="1">
    <location>
        <begin position="22"/>
        <end position="220"/>
    </location>
</feature>
<dbReference type="Proteomes" id="UP000036520">
    <property type="component" value="Chromosome"/>
</dbReference>
<dbReference type="KEGG" id="camu:CA2015_2858"/>
<proteinExistence type="predicted"/>
<keyword evidence="1" id="KW-0732">Signal</keyword>
<organism evidence="2 3">
    <name type="scientific">Cyclobacterium amurskyense</name>
    <dbReference type="NCBI Taxonomy" id="320787"/>
    <lineage>
        <taxon>Bacteria</taxon>
        <taxon>Pseudomonadati</taxon>
        <taxon>Bacteroidota</taxon>
        <taxon>Cytophagia</taxon>
        <taxon>Cytophagales</taxon>
        <taxon>Cyclobacteriaceae</taxon>
        <taxon>Cyclobacterium</taxon>
    </lineage>
</organism>
<feature type="signal peptide" evidence="1">
    <location>
        <begin position="1"/>
        <end position="21"/>
    </location>
</feature>
<dbReference type="STRING" id="320787.CA2015_2858"/>
<evidence type="ECO:0000313" key="2">
    <source>
        <dbReference type="EMBL" id="AKP52265.1"/>
    </source>
</evidence>
<dbReference type="AlphaFoldDB" id="A0A0H4PGT9"/>
<dbReference type="OrthoDB" id="9768039at2"/>
<accession>A0A0H4PGT9</accession>